<dbReference type="AlphaFoldDB" id="A0AAW2XJ93"/>
<name>A0AAW2XJ93_9LAMI</name>
<keyword evidence="1 4" id="KW-0963">Cytoplasm</keyword>
<evidence type="ECO:0000256" key="4">
    <source>
        <dbReference type="RuleBase" id="RU000551"/>
    </source>
</evidence>
<dbReference type="InterPro" id="IPR001353">
    <property type="entry name" value="Proteasome_sua/b"/>
</dbReference>
<comment type="similarity">
    <text evidence="3 4">Belongs to the peptidase T1A family.</text>
</comment>
<evidence type="ECO:0000256" key="2">
    <source>
        <dbReference type="ARBA" id="ARBA00022942"/>
    </source>
</evidence>
<reference evidence="6" key="2">
    <citation type="journal article" date="2024" name="Plant">
        <title>Genomic evolution and insights into agronomic trait innovations of Sesamum species.</title>
        <authorList>
            <person name="Miao H."/>
            <person name="Wang L."/>
            <person name="Qu L."/>
            <person name="Liu H."/>
            <person name="Sun Y."/>
            <person name="Le M."/>
            <person name="Wang Q."/>
            <person name="Wei S."/>
            <person name="Zheng Y."/>
            <person name="Lin W."/>
            <person name="Duan Y."/>
            <person name="Cao H."/>
            <person name="Xiong S."/>
            <person name="Wang X."/>
            <person name="Wei L."/>
            <person name="Li C."/>
            <person name="Ma Q."/>
            <person name="Ju M."/>
            <person name="Zhao R."/>
            <person name="Li G."/>
            <person name="Mu C."/>
            <person name="Tian Q."/>
            <person name="Mei H."/>
            <person name="Zhang T."/>
            <person name="Gao T."/>
            <person name="Zhang H."/>
        </authorList>
    </citation>
    <scope>NUCLEOTIDE SEQUENCE</scope>
    <source>
        <strain evidence="6">KEN1</strain>
    </source>
</reference>
<reference evidence="6" key="1">
    <citation type="submission" date="2020-06" db="EMBL/GenBank/DDBJ databases">
        <authorList>
            <person name="Li T."/>
            <person name="Hu X."/>
            <person name="Zhang T."/>
            <person name="Song X."/>
            <person name="Zhang H."/>
            <person name="Dai N."/>
            <person name="Sheng W."/>
            <person name="Hou X."/>
            <person name="Wei L."/>
        </authorList>
    </citation>
    <scope>NUCLEOTIDE SEQUENCE</scope>
    <source>
        <strain evidence="6">KEN1</strain>
        <tissue evidence="6">Leaf</tissue>
    </source>
</reference>
<dbReference type="CDD" id="cd03755">
    <property type="entry name" value="proteasome_alpha_type_7"/>
    <property type="match status" value="1"/>
</dbReference>
<dbReference type="Pfam" id="PF00227">
    <property type="entry name" value="Proteasome"/>
    <property type="match status" value="1"/>
</dbReference>
<dbReference type="Gene3D" id="3.60.20.10">
    <property type="entry name" value="Glutamine Phosphoribosylpyrophosphate, subunit 1, domain 1"/>
    <property type="match status" value="1"/>
</dbReference>
<keyword evidence="4" id="KW-0539">Nucleus</keyword>
<comment type="caution">
    <text evidence="6">The sequence shown here is derived from an EMBL/GenBank/DDBJ whole genome shotgun (WGS) entry which is preliminary data.</text>
</comment>
<dbReference type="GO" id="GO:0005737">
    <property type="term" value="C:cytoplasm"/>
    <property type="evidence" value="ECO:0007669"/>
    <property type="project" value="UniProtKB-SubCell"/>
</dbReference>
<sequence>MARYDRAITVFSPDGHLFQVEYALEAVRKGNAAVGVRGTDTIVLAVEKKSTPKLQDSRSVRKIVNLDDHIALACAGLKADARVLINRARIECQSYKLTIEDPVTVEYITRYIAGLQQKYTQSGGVRPFGLSTLIIGFDPHTGTPSLMESQCHWKNSNSIREFLEKNYKETSGQETVKLAIRALLEVVESGGKNIEVAVMTKEHGLRQLEEAEIDAIVADIEAEKAAAEAAKKAPSTKET</sequence>
<protein>
    <recommendedName>
        <fullName evidence="4">Proteasome subunit alpha type</fullName>
    </recommendedName>
</protein>
<dbReference type="InterPro" id="IPR050115">
    <property type="entry name" value="Proteasome_alpha"/>
</dbReference>
<dbReference type="SMART" id="SM00948">
    <property type="entry name" value="Proteasome_A_N"/>
    <property type="match status" value="1"/>
</dbReference>
<dbReference type="PROSITE" id="PS51475">
    <property type="entry name" value="PROTEASOME_ALPHA_2"/>
    <property type="match status" value="1"/>
</dbReference>
<organism evidence="6">
    <name type="scientific">Sesamum latifolium</name>
    <dbReference type="NCBI Taxonomy" id="2727402"/>
    <lineage>
        <taxon>Eukaryota</taxon>
        <taxon>Viridiplantae</taxon>
        <taxon>Streptophyta</taxon>
        <taxon>Embryophyta</taxon>
        <taxon>Tracheophyta</taxon>
        <taxon>Spermatophyta</taxon>
        <taxon>Magnoliopsida</taxon>
        <taxon>eudicotyledons</taxon>
        <taxon>Gunneridae</taxon>
        <taxon>Pentapetalae</taxon>
        <taxon>asterids</taxon>
        <taxon>lamiids</taxon>
        <taxon>Lamiales</taxon>
        <taxon>Pedaliaceae</taxon>
        <taxon>Sesamum</taxon>
    </lineage>
</organism>
<dbReference type="FunFam" id="3.60.20.10:FF:000004">
    <property type="entry name" value="Proteasome subunit alpha type-4"/>
    <property type="match status" value="1"/>
</dbReference>
<dbReference type="NCBIfam" id="NF003075">
    <property type="entry name" value="PRK03996.1"/>
    <property type="match status" value="1"/>
</dbReference>
<feature type="domain" description="Proteasome alpha-type subunits" evidence="5">
    <location>
        <begin position="4"/>
        <end position="26"/>
    </location>
</feature>
<comment type="subcellular location">
    <subcellularLocation>
        <location evidence="4">Cytoplasm</location>
    </subcellularLocation>
    <subcellularLocation>
        <location evidence="4">Nucleus</location>
    </subcellularLocation>
</comment>
<dbReference type="GO" id="GO:0019773">
    <property type="term" value="C:proteasome core complex, alpha-subunit complex"/>
    <property type="evidence" value="ECO:0007669"/>
    <property type="project" value="UniProtKB-UniRule"/>
</dbReference>
<dbReference type="GO" id="GO:0006511">
    <property type="term" value="P:ubiquitin-dependent protein catabolic process"/>
    <property type="evidence" value="ECO:0007669"/>
    <property type="project" value="InterPro"/>
</dbReference>
<gene>
    <name evidence="6" type="ORF">Slati_0747900</name>
</gene>
<dbReference type="InterPro" id="IPR023332">
    <property type="entry name" value="Proteasome_alpha-type"/>
</dbReference>
<evidence type="ECO:0000256" key="1">
    <source>
        <dbReference type="ARBA" id="ARBA00022490"/>
    </source>
</evidence>
<dbReference type="Pfam" id="PF10584">
    <property type="entry name" value="Proteasome_A_N"/>
    <property type="match status" value="1"/>
</dbReference>
<accession>A0AAW2XJ93</accession>
<proteinExistence type="inferred from homology"/>
<comment type="subunit">
    <text evidence="4">The 20S proteasome core is composed of 28 subunits that are arranged in four stacked rings, resulting in a barrel-shaped structure. The two end rings are each formed by seven alpha subunits, and the two central rings are each formed by seven beta subunits.</text>
</comment>
<keyword evidence="2 3" id="KW-0647">Proteasome</keyword>
<dbReference type="InterPro" id="IPR029055">
    <property type="entry name" value="Ntn_hydrolases_N"/>
</dbReference>
<comment type="function">
    <text evidence="4">The proteasome is a multicatalytic proteinase complex which is characterized by its ability to cleave peptides with Arg, Phe, Tyr, Leu, and Glu adjacent to the leaving group at neutral or slightly basic pH.</text>
</comment>
<evidence type="ECO:0000259" key="5">
    <source>
        <dbReference type="PROSITE" id="PS00388"/>
    </source>
</evidence>
<dbReference type="PROSITE" id="PS00388">
    <property type="entry name" value="PROTEASOME_ALPHA_1"/>
    <property type="match status" value="1"/>
</dbReference>
<dbReference type="SUPFAM" id="SSF56235">
    <property type="entry name" value="N-terminal nucleophile aminohydrolases (Ntn hydrolases)"/>
    <property type="match status" value="1"/>
</dbReference>
<evidence type="ECO:0000313" key="6">
    <source>
        <dbReference type="EMBL" id="KAL0454087.1"/>
    </source>
</evidence>
<dbReference type="InterPro" id="IPR000426">
    <property type="entry name" value="Proteasome_asu_N"/>
</dbReference>
<dbReference type="GO" id="GO:0005634">
    <property type="term" value="C:nucleus"/>
    <property type="evidence" value="ECO:0007669"/>
    <property type="project" value="UniProtKB-SubCell"/>
</dbReference>
<dbReference type="PANTHER" id="PTHR11599">
    <property type="entry name" value="PROTEASOME SUBUNIT ALPHA/BETA"/>
    <property type="match status" value="1"/>
</dbReference>
<dbReference type="EMBL" id="JACGWN010000003">
    <property type="protein sequence ID" value="KAL0454087.1"/>
    <property type="molecule type" value="Genomic_DNA"/>
</dbReference>
<evidence type="ECO:0000256" key="3">
    <source>
        <dbReference type="PROSITE-ProRule" id="PRU00808"/>
    </source>
</evidence>